<accession>A0ABQ5SRD4</accession>
<evidence type="ECO:0000256" key="1">
    <source>
        <dbReference type="ARBA" id="ARBA00004430"/>
    </source>
</evidence>
<evidence type="ECO:0008006" key="4">
    <source>
        <dbReference type="Google" id="ProtNLM"/>
    </source>
</evidence>
<evidence type="ECO:0000313" key="3">
    <source>
        <dbReference type="Proteomes" id="UP001165090"/>
    </source>
</evidence>
<dbReference type="SUPFAM" id="SSF52047">
    <property type="entry name" value="RNI-like"/>
    <property type="match status" value="1"/>
</dbReference>
<sequence>MGAACQELRPHEPEHDCSDMADAFARLNFGTRNDTSTSGQQEVHLPDAAVRSIATYLVQNEPPGHALVHLLAFCGVCRQWRAVAREVNPGVCIGFDVLENTFCSQSSIQRFRRLSMVQKEEVFYAAARLLYGYTEVTFFGEAVSDRLLSAVSLYVGAKLVKVKLTNAKHVTDTALCALVRSAPMLQYFTAEELDRVQGAFLEPLINGCQLLTMAHVANIPSLSWSACKKSCDKWGPKCLTKLVVRTVGLDESFGIIISKLGSLTDLELDGPAVNIKAGALHCPALSRVSYLVGRKFDLDEALPALQHIRELKQLELIVRNFVLTADNLRHIGSLPVADLRLDSYVYKQQPTLSRSSYSHVDNEGVKALVDGICNRWSQQSTGEKLIYMCPMKLSLCGATALTHDAVSALLRLPVLTELDIGGCCKITAMDKMRLVAKVKAGREMLESGRRPQARMVNSRFPGLML</sequence>
<gene>
    <name evidence="2" type="ORF">VaNZ11_016921</name>
</gene>
<protein>
    <recommendedName>
        <fullName evidence="4">F-box domain-containing protein</fullName>
    </recommendedName>
</protein>
<dbReference type="Gene3D" id="3.80.10.10">
    <property type="entry name" value="Ribonuclease Inhibitor"/>
    <property type="match status" value="1"/>
</dbReference>
<name>A0ABQ5SRD4_9CHLO</name>
<comment type="subcellular location">
    <subcellularLocation>
        <location evidence="1">Cytoplasm</location>
        <location evidence="1">Cytoskeleton</location>
        <location evidence="1">Cilium axoneme</location>
    </subcellularLocation>
</comment>
<keyword evidence="3" id="KW-1185">Reference proteome</keyword>
<dbReference type="EMBL" id="BSDZ01000116">
    <property type="protein sequence ID" value="GLI71646.1"/>
    <property type="molecule type" value="Genomic_DNA"/>
</dbReference>
<dbReference type="InterPro" id="IPR032675">
    <property type="entry name" value="LRR_dom_sf"/>
</dbReference>
<comment type="caution">
    <text evidence="2">The sequence shown here is derived from an EMBL/GenBank/DDBJ whole genome shotgun (WGS) entry which is preliminary data.</text>
</comment>
<evidence type="ECO:0000313" key="2">
    <source>
        <dbReference type="EMBL" id="GLI71646.1"/>
    </source>
</evidence>
<organism evidence="2 3">
    <name type="scientific">Volvox africanus</name>
    <dbReference type="NCBI Taxonomy" id="51714"/>
    <lineage>
        <taxon>Eukaryota</taxon>
        <taxon>Viridiplantae</taxon>
        <taxon>Chlorophyta</taxon>
        <taxon>core chlorophytes</taxon>
        <taxon>Chlorophyceae</taxon>
        <taxon>CS clade</taxon>
        <taxon>Chlamydomonadales</taxon>
        <taxon>Volvocaceae</taxon>
        <taxon>Volvox</taxon>
    </lineage>
</organism>
<proteinExistence type="predicted"/>
<dbReference type="Proteomes" id="UP001165090">
    <property type="component" value="Unassembled WGS sequence"/>
</dbReference>
<reference evidence="2 3" key="1">
    <citation type="journal article" date="2023" name="IScience">
        <title>Expanded male sex-determining region conserved during the evolution of homothallism in the green alga Volvox.</title>
        <authorList>
            <person name="Yamamoto K."/>
            <person name="Matsuzaki R."/>
            <person name="Mahakham W."/>
            <person name="Heman W."/>
            <person name="Sekimoto H."/>
            <person name="Kawachi M."/>
            <person name="Minakuchi Y."/>
            <person name="Toyoda A."/>
            <person name="Nozaki H."/>
        </authorList>
    </citation>
    <scope>NUCLEOTIDE SEQUENCE [LARGE SCALE GENOMIC DNA]</scope>
    <source>
        <strain evidence="2 3">NIES-4468</strain>
    </source>
</reference>